<proteinExistence type="predicted"/>
<dbReference type="Proteomes" id="UP000756132">
    <property type="component" value="Chromosome 1"/>
</dbReference>
<dbReference type="KEGG" id="ffu:CLAFUR5_00202"/>
<keyword evidence="2" id="KW-1185">Reference proteome</keyword>
<accession>A0A9Q8L720</accession>
<gene>
    <name evidence="1" type="ORF">CLAFUR5_00202</name>
</gene>
<evidence type="ECO:0000313" key="1">
    <source>
        <dbReference type="EMBL" id="UJO12050.1"/>
    </source>
</evidence>
<organism evidence="1 2">
    <name type="scientific">Passalora fulva</name>
    <name type="common">Tomato leaf mold</name>
    <name type="synonym">Cladosporium fulvum</name>
    <dbReference type="NCBI Taxonomy" id="5499"/>
    <lineage>
        <taxon>Eukaryota</taxon>
        <taxon>Fungi</taxon>
        <taxon>Dikarya</taxon>
        <taxon>Ascomycota</taxon>
        <taxon>Pezizomycotina</taxon>
        <taxon>Dothideomycetes</taxon>
        <taxon>Dothideomycetidae</taxon>
        <taxon>Mycosphaerellales</taxon>
        <taxon>Mycosphaerellaceae</taxon>
        <taxon>Fulvia</taxon>
    </lineage>
</organism>
<dbReference type="AlphaFoldDB" id="A0A9Q8L720"/>
<dbReference type="OrthoDB" id="3624966at2759"/>
<sequence length="233" mass="26265">MSTSQQLVPYLLTQITSLNTDSDVIRIIQEYSDSEVHPIFTREQWINITDSEFLALGPALSLASRLLTCDRALHFWHALFHGAREYFSDKHGLQHYRFLPIHDTGNVLPAEERDRTLRSLSEMALAVKLKFEDMSGARGRCHAAGPLQEIPYFSDSHRWSWSSTVIIRTKDVDDLLSALKSASATSPLGRWLQLTCTLVHEVSHSASMIINGPGYEDFFGSQTFSKMGHAIIT</sequence>
<reference evidence="1" key="1">
    <citation type="submission" date="2021-12" db="EMBL/GenBank/DDBJ databases">
        <authorList>
            <person name="Zaccaron A."/>
            <person name="Stergiopoulos I."/>
        </authorList>
    </citation>
    <scope>NUCLEOTIDE SEQUENCE</scope>
    <source>
        <strain evidence="1">Race5_Kim</strain>
    </source>
</reference>
<protein>
    <submittedName>
        <fullName evidence="1">Uncharacterized protein</fullName>
    </submittedName>
</protein>
<reference evidence="1" key="2">
    <citation type="journal article" date="2022" name="Microb. Genom.">
        <title>A chromosome-scale genome assembly of the tomato pathogen Cladosporium fulvum reveals a compartmentalized genome architecture and the presence of a dispensable chromosome.</title>
        <authorList>
            <person name="Zaccaron A.Z."/>
            <person name="Chen L.H."/>
            <person name="Samaras A."/>
            <person name="Stergiopoulos I."/>
        </authorList>
    </citation>
    <scope>NUCLEOTIDE SEQUENCE</scope>
    <source>
        <strain evidence="1">Race5_Kim</strain>
    </source>
</reference>
<dbReference type="EMBL" id="CP090163">
    <property type="protein sequence ID" value="UJO12050.1"/>
    <property type="molecule type" value="Genomic_DNA"/>
</dbReference>
<name>A0A9Q8L720_PASFU</name>
<evidence type="ECO:0000313" key="2">
    <source>
        <dbReference type="Proteomes" id="UP000756132"/>
    </source>
</evidence>
<dbReference type="RefSeq" id="XP_047756416.1">
    <property type="nucleotide sequence ID" value="XM_047899350.1"/>
</dbReference>
<dbReference type="GeneID" id="71980080"/>